<reference evidence="1 2" key="1">
    <citation type="journal article" date="2015" name="Nature">
        <title>rRNA introns, odd ribosomes, and small enigmatic genomes across a large radiation of phyla.</title>
        <authorList>
            <person name="Brown C.T."/>
            <person name="Hug L.A."/>
            <person name="Thomas B.C."/>
            <person name="Sharon I."/>
            <person name="Castelle C.J."/>
            <person name="Singh A."/>
            <person name="Wilkins M.J."/>
            <person name="Williams K.H."/>
            <person name="Banfield J.F."/>
        </authorList>
    </citation>
    <scope>NUCLEOTIDE SEQUENCE [LARGE SCALE GENOMIC DNA]</scope>
</reference>
<proteinExistence type="predicted"/>
<dbReference type="Proteomes" id="UP000034493">
    <property type="component" value="Unassembled WGS sequence"/>
</dbReference>
<evidence type="ECO:0000313" key="2">
    <source>
        <dbReference type="Proteomes" id="UP000034493"/>
    </source>
</evidence>
<comment type="caution">
    <text evidence="1">The sequence shown here is derived from an EMBL/GenBank/DDBJ whole genome shotgun (WGS) entry which is preliminary data.</text>
</comment>
<dbReference type="PATRIC" id="fig|1618411.3.peg.104"/>
<gene>
    <name evidence="1" type="ORF">UU56_C0002G0016</name>
</gene>
<protein>
    <submittedName>
        <fullName evidence="1">NIF3 (NGG1p interacting factor 3)-like protein</fullName>
    </submittedName>
</protein>
<dbReference type="EMBL" id="LCBC01000002">
    <property type="protein sequence ID" value="KKS04876.1"/>
    <property type="molecule type" value="Genomic_DNA"/>
</dbReference>
<dbReference type="InterPro" id="IPR036069">
    <property type="entry name" value="DUF34/NIF3_sf"/>
</dbReference>
<dbReference type="AlphaFoldDB" id="A0A0G0Y5Y3"/>
<dbReference type="SUPFAM" id="SSF102705">
    <property type="entry name" value="NIF3 (NGG1p interacting factor 3)-like"/>
    <property type="match status" value="1"/>
</dbReference>
<organism evidence="1 2">
    <name type="scientific">Candidatus Curtissbacteria bacterium GW2011_GWA2_41_24</name>
    <dbReference type="NCBI Taxonomy" id="1618411"/>
    <lineage>
        <taxon>Bacteria</taxon>
        <taxon>Candidatus Curtissiibacteriota</taxon>
    </lineage>
</organism>
<evidence type="ECO:0000313" key="1">
    <source>
        <dbReference type="EMBL" id="KKS04876.1"/>
    </source>
</evidence>
<sequence length="330" mass="36945">MTIQEIYDLAINMGTGADPRGKKGVQKYLERQKKSYEELPERKKEDFDLENLKNPYSDTRILFGDPSTNVDKVMAGIDFDTGEVVLADRLNEKGEGIDLLIAHHPAGGALSSLHEVMDLQVDLLASYGVPINVAEGMMRERISEVRRKIGPINHYRSVDAARILGFPLMCIHTVWDNLSWRFMADIFEKREHEMVGDVMDILRSIPEYKQAIKYKAGPMLYTGSEKNRAGRVAVAEFTGGTEGAKEIYERLSHAGVGTIISMHTSEEHREEAKKHHINVVVAGHMVSDSIGANLFLDELERQGISVIPTSGLIRVSRLKPQSSTSKTKRK</sequence>
<name>A0A0G0Y5Y3_9BACT</name>
<accession>A0A0G0Y5Y3</accession>